<evidence type="ECO:0000256" key="1">
    <source>
        <dbReference type="SAM" id="SignalP"/>
    </source>
</evidence>
<dbReference type="Pfam" id="PF00092">
    <property type="entry name" value="VWA"/>
    <property type="match status" value="1"/>
</dbReference>
<evidence type="ECO:0000259" key="2">
    <source>
        <dbReference type="PROSITE" id="PS50234"/>
    </source>
</evidence>
<dbReference type="InterPro" id="IPR036465">
    <property type="entry name" value="vWFA_dom_sf"/>
</dbReference>
<dbReference type="RefSeq" id="WP_378247690.1">
    <property type="nucleotide sequence ID" value="NZ_JBHRWK010000161.1"/>
</dbReference>
<dbReference type="Gene3D" id="3.40.50.410">
    <property type="entry name" value="von Willebrand factor, type A domain"/>
    <property type="match status" value="1"/>
</dbReference>
<dbReference type="PROSITE" id="PS50234">
    <property type="entry name" value="VWFA"/>
    <property type="match status" value="1"/>
</dbReference>
<dbReference type="SMART" id="SM00327">
    <property type="entry name" value="VWA"/>
    <property type="match status" value="1"/>
</dbReference>
<dbReference type="EMBL" id="JBHRWK010000161">
    <property type="protein sequence ID" value="MFC3456380.1"/>
    <property type="molecule type" value="Genomic_DNA"/>
</dbReference>
<dbReference type="InterPro" id="IPR002035">
    <property type="entry name" value="VWF_A"/>
</dbReference>
<name>A0ABV7PB54_9PSEU</name>
<evidence type="ECO:0000313" key="3">
    <source>
        <dbReference type="EMBL" id="MFC3456380.1"/>
    </source>
</evidence>
<accession>A0ABV7PB54</accession>
<feature type="chain" id="PRO_5047067007" evidence="1">
    <location>
        <begin position="38"/>
        <end position="524"/>
    </location>
</feature>
<feature type="domain" description="VWFA" evidence="2">
    <location>
        <begin position="327"/>
        <end position="517"/>
    </location>
</feature>
<proteinExistence type="predicted"/>
<evidence type="ECO:0000313" key="4">
    <source>
        <dbReference type="Proteomes" id="UP001595645"/>
    </source>
</evidence>
<dbReference type="InterPro" id="IPR006311">
    <property type="entry name" value="TAT_signal"/>
</dbReference>
<reference evidence="4" key="1">
    <citation type="journal article" date="2019" name="Int. J. Syst. Evol. Microbiol.">
        <title>The Global Catalogue of Microorganisms (GCM) 10K type strain sequencing project: providing services to taxonomists for standard genome sequencing and annotation.</title>
        <authorList>
            <consortium name="The Broad Institute Genomics Platform"/>
            <consortium name="The Broad Institute Genome Sequencing Center for Infectious Disease"/>
            <person name="Wu L."/>
            <person name="Ma J."/>
        </authorList>
    </citation>
    <scope>NUCLEOTIDE SEQUENCE [LARGE SCALE GENOMIC DNA]</scope>
    <source>
        <strain evidence="4">CGMCC 4.7676</strain>
    </source>
</reference>
<feature type="signal peptide" evidence="1">
    <location>
        <begin position="1"/>
        <end position="37"/>
    </location>
</feature>
<protein>
    <submittedName>
        <fullName evidence="3">VWA domain-containing protein</fullName>
    </submittedName>
</protein>
<dbReference type="Proteomes" id="UP001595645">
    <property type="component" value="Unassembled WGS sequence"/>
</dbReference>
<keyword evidence="4" id="KW-1185">Reference proteome</keyword>
<dbReference type="PROSITE" id="PS51318">
    <property type="entry name" value="TAT"/>
    <property type="match status" value="1"/>
</dbReference>
<comment type="caution">
    <text evidence="3">The sequence shown here is derived from an EMBL/GenBank/DDBJ whole genome shotgun (WGS) entry which is preliminary data.</text>
</comment>
<sequence length="524" mass="54922">MGRHTTARTRRRMLLPLMALALAAVLGAATWAAVALARSDPGCEPARVVVAASPDIAPAVTQTARDLALACVAFDVQPRESLQMAEELSGTAPRPQAWIPSSTLFLRRADGVPASGPSVASSPVVLAVAEPVAKELGWPRKPLTWPEVLGSPGIVAGMPDPVRDPVGVSALLALRDVAKDASDPAAAYMALLRKFSTTTSDTTAGSPTVFPASENAVLRHNSALAEGEAALVAAYSPASLSLDYPFVEIAGANERQGRAVAELKRALLYGSATGPQAGLRASGGQALRLTETDQRVAAEGQRSAEIPAAAEVDKVLSQWAGVNVSARVQVLIDVSGSMSAPVPGTGKSRLRITLEAVENALHLFKSTSQVRFLAFATKMDGERDYREILPMAPVGRQLAAVDRLRAVRAVPDGQTGLYDSVLDIYRLARKEWEPGKLNLVTVMTDGRNTDPGGISRENLMAELGKLRDPDRPVPLIAIGIGPDADETELAQLVAPVGGQAFLSRDPAKIGEVFYGALGRIAGAG</sequence>
<keyword evidence="1" id="KW-0732">Signal</keyword>
<organism evidence="3 4">
    <name type="scientific">Amycolatopsis speibonae</name>
    <dbReference type="NCBI Taxonomy" id="1450224"/>
    <lineage>
        <taxon>Bacteria</taxon>
        <taxon>Bacillati</taxon>
        <taxon>Actinomycetota</taxon>
        <taxon>Actinomycetes</taxon>
        <taxon>Pseudonocardiales</taxon>
        <taxon>Pseudonocardiaceae</taxon>
        <taxon>Amycolatopsis</taxon>
    </lineage>
</organism>
<dbReference type="SUPFAM" id="SSF53300">
    <property type="entry name" value="vWA-like"/>
    <property type="match status" value="1"/>
</dbReference>
<gene>
    <name evidence="3" type="ORF">ACFOSH_43770</name>
</gene>